<dbReference type="GO" id="GO:0032259">
    <property type="term" value="P:methylation"/>
    <property type="evidence" value="ECO:0007669"/>
    <property type="project" value="UniProtKB-KW"/>
</dbReference>
<dbReference type="KEGG" id="mpad:KEF85_05755"/>
<dbReference type="InterPro" id="IPR029063">
    <property type="entry name" value="SAM-dependent_MTases_sf"/>
</dbReference>
<dbReference type="Gene3D" id="3.40.50.150">
    <property type="entry name" value="Vaccinia Virus protein VP39"/>
    <property type="match status" value="1"/>
</dbReference>
<sequence length="46" mass="5189">MHQNQLLTPTQVRCGISQYVILGAGLDTFAQRKPELAARMQVFEID</sequence>
<organism evidence="3 4">
    <name type="scientific">Methylomonas paludis</name>
    <dbReference type="NCBI Taxonomy" id="1173101"/>
    <lineage>
        <taxon>Bacteria</taxon>
        <taxon>Pseudomonadati</taxon>
        <taxon>Pseudomonadota</taxon>
        <taxon>Gammaproteobacteria</taxon>
        <taxon>Methylococcales</taxon>
        <taxon>Methylococcaceae</taxon>
        <taxon>Methylomonas</taxon>
    </lineage>
</organism>
<gene>
    <name evidence="3" type="ORF">KEF85_05755</name>
</gene>
<name>A0A975RA01_9GAMM</name>
<dbReference type="InterPro" id="IPR007213">
    <property type="entry name" value="Ppm1/Ppm2/Tcmp"/>
</dbReference>
<evidence type="ECO:0000256" key="1">
    <source>
        <dbReference type="ARBA" id="ARBA00022603"/>
    </source>
</evidence>
<dbReference type="EC" id="2.1.1.-" evidence="3"/>
<keyword evidence="4" id="KW-1185">Reference proteome</keyword>
<reference evidence="3" key="1">
    <citation type="submission" date="2021-04" db="EMBL/GenBank/DDBJ databases">
        <title>Draft genome sequence data of methanotrophic Methylovulum sp. strain S1L and Methylomonas sp. strain S2AM isolated from boreal lake water columns.</title>
        <authorList>
            <person name="Rissanen A.J."/>
            <person name="Mangayil R."/>
            <person name="Svenning M.M."/>
            <person name="Khanongnuch R."/>
        </authorList>
    </citation>
    <scope>NUCLEOTIDE SEQUENCE</scope>
    <source>
        <strain evidence="3">S2AM</strain>
    </source>
</reference>
<dbReference type="GO" id="GO:0008168">
    <property type="term" value="F:methyltransferase activity"/>
    <property type="evidence" value="ECO:0007669"/>
    <property type="project" value="UniProtKB-KW"/>
</dbReference>
<evidence type="ECO:0000313" key="4">
    <source>
        <dbReference type="Proteomes" id="UP000676649"/>
    </source>
</evidence>
<protein>
    <submittedName>
        <fullName evidence="3">Class I SAM-dependent methyltransferase</fullName>
        <ecNumber evidence="3">2.1.1.-</ecNumber>
    </submittedName>
</protein>
<proteinExistence type="predicted"/>
<dbReference type="Proteomes" id="UP000676649">
    <property type="component" value="Chromosome"/>
</dbReference>
<keyword evidence="1 3" id="KW-0489">Methyltransferase</keyword>
<evidence type="ECO:0000313" key="3">
    <source>
        <dbReference type="EMBL" id="QWF71960.1"/>
    </source>
</evidence>
<evidence type="ECO:0000256" key="2">
    <source>
        <dbReference type="ARBA" id="ARBA00022679"/>
    </source>
</evidence>
<keyword evidence="2 3" id="KW-0808">Transferase</keyword>
<accession>A0A975RA01</accession>
<dbReference type="EMBL" id="CP073754">
    <property type="protein sequence ID" value="QWF71960.1"/>
    <property type="molecule type" value="Genomic_DNA"/>
</dbReference>
<dbReference type="SUPFAM" id="SSF53335">
    <property type="entry name" value="S-adenosyl-L-methionine-dependent methyltransferases"/>
    <property type="match status" value="1"/>
</dbReference>
<dbReference type="AlphaFoldDB" id="A0A975RA01"/>
<dbReference type="RefSeq" id="WP_215583884.1">
    <property type="nucleotide sequence ID" value="NZ_CP073754.1"/>
</dbReference>
<dbReference type="Pfam" id="PF04072">
    <property type="entry name" value="LCM"/>
    <property type="match status" value="1"/>
</dbReference>